<evidence type="ECO:0000313" key="5">
    <source>
        <dbReference type="Proteomes" id="UP000033608"/>
    </source>
</evidence>
<dbReference type="EMBL" id="FQVC01000022">
    <property type="protein sequence ID" value="SHG00490.1"/>
    <property type="molecule type" value="Genomic_DNA"/>
</dbReference>
<keyword evidence="1" id="KW-0472">Membrane</keyword>
<sequence>MRGFVRLLEQFRSDERGVFAIMFGLIAVVLIAVGGATVDFVSLEQTRNRAQAALDAAALALQPEIFNTKTTTDAIRTKAEALLLDRIGGGDVIASISDIRVDTETGSLFLQAQMTMPTLFVRLVGVEQMNAVISTQATRRRLKMEIVMALDNSGSMLQESRMTYLKQAAECATYILMYDEVVHDTKDTCKPAPGAELLEDVRIGIVPFTMYVNVGKGNASQPWIDQLGISPTANDNFDDDDNDATPFTGMVDRLALYDGITNDSWRGCVEARPHVQSGGPTEFYDTDDFTPVPPNLPDRGVPESLFVPLFAPDLSESTASLSGSTLLNNYTNDHPPSCNVTGECTWTETRRTCSSYSSCSGSTSNKYSLDGPHNGNLSCTCSNTASTWKTDVITSTGSGSRKTFTRVRTCDVSYKAQGLTPRELQERLCKYNGATLNYTSGQKGPNVDCPAQALLPLNDNPTTVVNTIKAMVADGGTNIHEGTAWGYRVLSPTSPFIEGGPYDEATNKVLIVMTDGENTAYHQAGNKATELNGSEYHSAYAFPFNQRLGTMGSNKDALVAEMNQRTIDTCANAKARKGSNPGLTIYTIGLATDKVSQSPVSVVKAMLSSCASDPNKARFPPAPSDLKAVFQGIADELAALRLDQ</sequence>
<evidence type="ECO:0000313" key="6">
    <source>
        <dbReference type="Proteomes" id="UP000184533"/>
    </source>
</evidence>
<dbReference type="OrthoDB" id="7522752at2"/>
<dbReference type="STRING" id="1121477.SAMN02745223_04117"/>
<evidence type="ECO:0000313" key="4">
    <source>
        <dbReference type="EMBL" id="SHG00490.1"/>
    </source>
</evidence>
<organism evidence="3 5">
    <name type="scientific">Devosia limi DSM 17137</name>
    <dbReference type="NCBI Taxonomy" id="1121477"/>
    <lineage>
        <taxon>Bacteria</taxon>
        <taxon>Pseudomonadati</taxon>
        <taxon>Pseudomonadota</taxon>
        <taxon>Alphaproteobacteria</taxon>
        <taxon>Hyphomicrobiales</taxon>
        <taxon>Devosiaceae</taxon>
        <taxon>Devosia</taxon>
    </lineage>
</organism>
<accession>A0A0F5LUJ3</accession>
<dbReference type="Pfam" id="PF13400">
    <property type="entry name" value="Tad"/>
    <property type="match status" value="1"/>
</dbReference>
<gene>
    <name evidence="4" type="ORF">SAMN02745223_04117</name>
    <name evidence="3" type="ORF">VW29_04610</name>
</gene>
<dbReference type="PATRIC" id="fig|1121477.3.peg.2000"/>
<evidence type="ECO:0000259" key="2">
    <source>
        <dbReference type="Pfam" id="PF13400"/>
    </source>
</evidence>
<proteinExistence type="predicted"/>
<dbReference type="EMBL" id="LAJF01000042">
    <property type="protein sequence ID" value="KKB86020.1"/>
    <property type="molecule type" value="Genomic_DNA"/>
</dbReference>
<dbReference type="SUPFAM" id="SSF53300">
    <property type="entry name" value="vWA-like"/>
    <property type="match status" value="1"/>
</dbReference>
<evidence type="ECO:0000256" key="1">
    <source>
        <dbReference type="SAM" id="Phobius"/>
    </source>
</evidence>
<dbReference type="Gene3D" id="3.40.50.410">
    <property type="entry name" value="von Willebrand factor, type A domain"/>
    <property type="match status" value="2"/>
</dbReference>
<dbReference type="AlphaFoldDB" id="A0A0F5LUJ3"/>
<dbReference type="RefSeq" id="WP_046134124.1">
    <property type="nucleotide sequence ID" value="NZ_FQVC01000022.1"/>
</dbReference>
<dbReference type="Proteomes" id="UP000033608">
    <property type="component" value="Unassembled WGS sequence"/>
</dbReference>
<keyword evidence="5" id="KW-1185">Reference proteome</keyword>
<evidence type="ECO:0000313" key="3">
    <source>
        <dbReference type="EMBL" id="KKB86020.1"/>
    </source>
</evidence>
<keyword evidence="1" id="KW-0812">Transmembrane</keyword>
<reference evidence="4 6" key="2">
    <citation type="submission" date="2016-11" db="EMBL/GenBank/DDBJ databases">
        <authorList>
            <person name="Jaros S."/>
            <person name="Januszkiewicz K."/>
            <person name="Wedrychowicz H."/>
        </authorList>
    </citation>
    <scope>NUCLEOTIDE SEQUENCE [LARGE SCALE GENOMIC DNA]</scope>
    <source>
        <strain evidence="4 6">DSM 17137</strain>
    </source>
</reference>
<protein>
    <submittedName>
        <fullName evidence="4">Flp pilus assembly protein TadG</fullName>
    </submittedName>
</protein>
<dbReference type="Proteomes" id="UP000184533">
    <property type="component" value="Unassembled WGS sequence"/>
</dbReference>
<keyword evidence="1" id="KW-1133">Transmembrane helix</keyword>
<reference evidence="3 5" key="1">
    <citation type="submission" date="2015-03" db="EMBL/GenBank/DDBJ databases">
        <authorList>
            <person name="Hassan Y.I."/>
            <person name="Lepp D."/>
            <person name="Zhou T."/>
        </authorList>
    </citation>
    <scope>NUCLEOTIDE SEQUENCE [LARGE SCALE GENOMIC DNA]</scope>
    <source>
        <strain evidence="3 5">DSM 17137</strain>
    </source>
</reference>
<name>A0A0F5LUJ3_9HYPH</name>
<feature type="domain" description="Putative Flp pilus-assembly TadG-like N-terminal" evidence="2">
    <location>
        <begin position="17"/>
        <end position="60"/>
    </location>
</feature>
<feature type="transmembrane region" description="Helical" evidence="1">
    <location>
        <begin position="20"/>
        <end position="41"/>
    </location>
</feature>
<dbReference type="InterPro" id="IPR036465">
    <property type="entry name" value="vWFA_dom_sf"/>
</dbReference>
<dbReference type="InterPro" id="IPR028087">
    <property type="entry name" value="Tad_N"/>
</dbReference>